<reference evidence="2 3" key="1">
    <citation type="journal article" date="2016" name="Front. Microbiol.">
        <title>Industrial Acetogenic Biocatalysts: A Comparative Metabolic and Genomic Analysis.</title>
        <authorList>
            <person name="Bengelsdorf F."/>
            <person name="Poehlein A."/>
            <person name="Sonja S."/>
            <person name="Erz C."/>
            <person name="Hummel T."/>
            <person name="Hoffmeister S."/>
            <person name="Daniel R."/>
            <person name="Durre P."/>
        </authorList>
    </citation>
    <scope>NUCLEOTIDE SEQUENCE [LARGE SCALE GENOMIC DNA]</scope>
    <source>
        <strain evidence="2 3">PTA-10522</strain>
    </source>
</reference>
<dbReference type="Proteomes" id="UP000093694">
    <property type="component" value="Unassembled WGS sequence"/>
</dbReference>
<keyword evidence="3" id="KW-1185">Reference proteome</keyword>
<proteinExistence type="predicted"/>
<accession>A0ABX2WQI3</accession>
<evidence type="ECO:0000313" key="3">
    <source>
        <dbReference type="Proteomes" id="UP000093694"/>
    </source>
</evidence>
<gene>
    <name evidence="2" type="ORF">CLCOS_35930</name>
</gene>
<comment type="caution">
    <text evidence="2">The sequence shown here is derived from an EMBL/GenBank/DDBJ whole genome shotgun (WGS) entry which is preliminary data.</text>
</comment>
<name>A0ABX2WQI3_9CLOT</name>
<feature type="coiled-coil region" evidence="1">
    <location>
        <begin position="4"/>
        <end position="43"/>
    </location>
</feature>
<evidence type="ECO:0000313" key="2">
    <source>
        <dbReference type="EMBL" id="OBR91094.1"/>
    </source>
</evidence>
<protein>
    <submittedName>
        <fullName evidence="2">Uncharacterized protein</fullName>
    </submittedName>
</protein>
<evidence type="ECO:0000256" key="1">
    <source>
        <dbReference type="SAM" id="Coils"/>
    </source>
</evidence>
<keyword evidence="1" id="KW-0175">Coiled coil</keyword>
<dbReference type="RefSeq" id="WP_192847960.1">
    <property type="nucleotide sequence ID" value="NZ_LITQ01000074.1"/>
</dbReference>
<dbReference type="EMBL" id="LROR01000080">
    <property type="protein sequence ID" value="OBR91094.1"/>
    <property type="molecule type" value="Genomic_DNA"/>
</dbReference>
<sequence length="47" mass="5710">MIMTEFYRQKLAQLNRNIQDAELERDFKKVAKLQAEKADIEKRIKEK</sequence>
<organism evidence="2 3">
    <name type="scientific">Clostridium coskatii</name>
    <dbReference type="NCBI Taxonomy" id="1705578"/>
    <lineage>
        <taxon>Bacteria</taxon>
        <taxon>Bacillati</taxon>
        <taxon>Bacillota</taxon>
        <taxon>Clostridia</taxon>
        <taxon>Eubacteriales</taxon>
        <taxon>Clostridiaceae</taxon>
        <taxon>Clostridium</taxon>
    </lineage>
</organism>